<reference evidence="2 3" key="1">
    <citation type="submission" date="2023-03" db="EMBL/GenBank/DDBJ databases">
        <title>WGS of Gossypium arboreum.</title>
        <authorList>
            <person name="Yu D."/>
        </authorList>
    </citation>
    <scope>NUCLEOTIDE SEQUENCE [LARGE SCALE GENOMIC DNA]</scope>
    <source>
        <tissue evidence="2">Leaf</tissue>
    </source>
</reference>
<evidence type="ECO:0000256" key="1">
    <source>
        <dbReference type="SAM" id="Coils"/>
    </source>
</evidence>
<organism evidence="2 3">
    <name type="scientific">Gossypium arboreum</name>
    <name type="common">Tree cotton</name>
    <name type="synonym">Gossypium nanking</name>
    <dbReference type="NCBI Taxonomy" id="29729"/>
    <lineage>
        <taxon>Eukaryota</taxon>
        <taxon>Viridiplantae</taxon>
        <taxon>Streptophyta</taxon>
        <taxon>Embryophyta</taxon>
        <taxon>Tracheophyta</taxon>
        <taxon>Spermatophyta</taxon>
        <taxon>Magnoliopsida</taxon>
        <taxon>eudicotyledons</taxon>
        <taxon>Gunneridae</taxon>
        <taxon>Pentapetalae</taxon>
        <taxon>rosids</taxon>
        <taxon>malvids</taxon>
        <taxon>Malvales</taxon>
        <taxon>Malvaceae</taxon>
        <taxon>Malvoideae</taxon>
        <taxon>Gossypium</taxon>
    </lineage>
</organism>
<keyword evidence="3" id="KW-1185">Reference proteome</keyword>
<feature type="coiled-coil region" evidence="1">
    <location>
        <begin position="8"/>
        <end position="123"/>
    </location>
</feature>
<keyword evidence="1" id="KW-0175">Coiled coil</keyword>
<name>A0ABR0PL26_GOSAR</name>
<evidence type="ECO:0000313" key="2">
    <source>
        <dbReference type="EMBL" id="KAK5825107.1"/>
    </source>
</evidence>
<protein>
    <submittedName>
        <fullName evidence="2">Uncharacterized protein</fullName>
    </submittedName>
</protein>
<dbReference type="EMBL" id="JARKNE010000006">
    <property type="protein sequence ID" value="KAK5825107.1"/>
    <property type="molecule type" value="Genomic_DNA"/>
</dbReference>
<gene>
    <name evidence="2" type="ORF">PVK06_019911</name>
</gene>
<proteinExistence type="predicted"/>
<comment type="caution">
    <text evidence="2">The sequence shown here is derived from an EMBL/GenBank/DDBJ whole genome shotgun (WGS) entry which is preliminary data.</text>
</comment>
<dbReference type="Proteomes" id="UP001358586">
    <property type="component" value="Chromosome 6"/>
</dbReference>
<sequence length="150" mass="17742">MEFWKGKAKKEEEKAAHAMIELRKKNAEYETITVEFETSQSERQELRRKIRYLENMLQSCQQQLDTLLNALEEKNDQHDRDTRTYERALQEKEMQLGFLINEIRKAAMQVVQLSNEAEALSCQFPPSQRSSISEFLERVKKQGNVARKFV</sequence>
<evidence type="ECO:0000313" key="3">
    <source>
        <dbReference type="Proteomes" id="UP001358586"/>
    </source>
</evidence>
<accession>A0ABR0PL26</accession>